<protein>
    <recommendedName>
        <fullName evidence="4">Ubiquitin-like protease family profile domain-containing protein</fullName>
    </recommendedName>
</protein>
<evidence type="ECO:0000256" key="3">
    <source>
        <dbReference type="ARBA" id="ARBA00022801"/>
    </source>
</evidence>
<dbReference type="InterPro" id="IPR038765">
    <property type="entry name" value="Papain-like_cys_pep_sf"/>
</dbReference>
<keyword evidence="6" id="KW-1185">Reference proteome</keyword>
<proteinExistence type="inferred from homology"/>
<dbReference type="GO" id="GO:0008234">
    <property type="term" value="F:cysteine-type peptidase activity"/>
    <property type="evidence" value="ECO:0007669"/>
    <property type="project" value="InterPro"/>
</dbReference>
<dbReference type="KEGG" id="more:E1B28_013082"/>
<dbReference type="GO" id="GO:0006508">
    <property type="term" value="P:proteolysis"/>
    <property type="evidence" value="ECO:0007669"/>
    <property type="project" value="UniProtKB-KW"/>
</dbReference>
<dbReference type="Pfam" id="PF02902">
    <property type="entry name" value="Peptidase_C48"/>
    <property type="match status" value="1"/>
</dbReference>
<evidence type="ECO:0000313" key="5">
    <source>
        <dbReference type="EMBL" id="KAG7087101.1"/>
    </source>
</evidence>
<organism evidence="5 6">
    <name type="scientific">Marasmius oreades</name>
    <name type="common">fairy-ring Marasmius</name>
    <dbReference type="NCBI Taxonomy" id="181124"/>
    <lineage>
        <taxon>Eukaryota</taxon>
        <taxon>Fungi</taxon>
        <taxon>Dikarya</taxon>
        <taxon>Basidiomycota</taxon>
        <taxon>Agaricomycotina</taxon>
        <taxon>Agaricomycetes</taxon>
        <taxon>Agaricomycetidae</taxon>
        <taxon>Agaricales</taxon>
        <taxon>Marasmiineae</taxon>
        <taxon>Marasmiaceae</taxon>
        <taxon>Marasmius</taxon>
    </lineage>
</organism>
<dbReference type="Gene3D" id="3.40.395.10">
    <property type="entry name" value="Adenoviral Proteinase, Chain A"/>
    <property type="match status" value="1"/>
</dbReference>
<dbReference type="SUPFAM" id="SSF54001">
    <property type="entry name" value="Cysteine proteinases"/>
    <property type="match status" value="1"/>
</dbReference>
<comment type="similarity">
    <text evidence="1">Belongs to the peptidase C48 family.</text>
</comment>
<accession>A0A9P7RNY6</accession>
<evidence type="ECO:0000313" key="6">
    <source>
        <dbReference type="Proteomes" id="UP001049176"/>
    </source>
</evidence>
<dbReference type="GO" id="GO:0019783">
    <property type="term" value="F:ubiquitin-like protein peptidase activity"/>
    <property type="evidence" value="ECO:0007669"/>
    <property type="project" value="UniProtKB-ARBA"/>
</dbReference>
<evidence type="ECO:0000259" key="4">
    <source>
        <dbReference type="PROSITE" id="PS50600"/>
    </source>
</evidence>
<evidence type="ECO:0000256" key="1">
    <source>
        <dbReference type="ARBA" id="ARBA00005234"/>
    </source>
</evidence>
<feature type="domain" description="Ubiquitin-like protease family profile" evidence="4">
    <location>
        <begin position="1"/>
        <end position="172"/>
    </location>
</feature>
<gene>
    <name evidence="5" type="ORF">E1B28_013082</name>
</gene>
<dbReference type="InterPro" id="IPR003653">
    <property type="entry name" value="Peptidase_C48_C"/>
</dbReference>
<dbReference type="PROSITE" id="PS50600">
    <property type="entry name" value="ULP_PROTEASE"/>
    <property type="match status" value="1"/>
</dbReference>
<keyword evidence="2" id="KW-0645">Protease</keyword>
<evidence type="ECO:0000256" key="2">
    <source>
        <dbReference type="ARBA" id="ARBA00022670"/>
    </source>
</evidence>
<dbReference type="OrthoDB" id="2976051at2759"/>
<reference evidence="5" key="1">
    <citation type="journal article" date="2021" name="Genome Biol. Evol.">
        <title>The assembled and annotated genome of the fairy-ring fungus Marasmius oreades.</title>
        <authorList>
            <person name="Hiltunen M."/>
            <person name="Ament-Velasquez S.L."/>
            <person name="Johannesson H."/>
        </authorList>
    </citation>
    <scope>NUCLEOTIDE SEQUENCE</scope>
    <source>
        <strain evidence="5">03SP1</strain>
    </source>
</reference>
<dbReference type="GeneID" id="66082157"/>
<dbReference type="EMBL" id="CM032189">
    <property type="protein sequence ID" value="KAG7087101.1"/>
    <property type="molecule type" value="Genomic_DNA"/>
</dbReference>
<dbReference type="RefSeq" id="XP_043003572.1">
    <property type="nucleotide sequence ID" value="XM_043158228.1"/>
</dbReference>
<dbReference type="AlphaFoldDB" id="A0A9P7RNY6"/>
<keyword evidence="3" id="KW-0378">Hydrolase</keyword>
<dbReference type="Proteomes" id="UP001049176">
    <property type="component" value="Chromosome 9"/>
</dbReference>
<comment type="caution">
    <text evidence="5">The sequence shown here is derived from an EMBL/GenBank/DDBJ whole genome shotgun (WGS) entry which is preliminary data.</text>
</comment>
<name>A0A9P7RNY6_9AGAR</name>
<sequence>MTSLLCGDLINGCAGLLQELVSRDLAASGSALSSPDTASHTAVLSTYVLPKVFQEPGNDGVWRLARHSKYWCREIWILPLHDQEMEHWLLVVICLKSHDVYLFDSFGSREILNPWIPKMFTIITLLVDAAQEQGHLRSVPKHGWVVQPLNIKRLQSNGHDCGVWILYAMTAVLRGKTIPFTPEEEMVGFRAWLSRMIRCLPCQVLEFCDPSLSDSSSDIEMY</sequence>